<protein>
    <submittedName>
        <fullName evidence="1">IS21-like element helper ATPase IstB</fullName>
    </submittedName>
</protein>
<dbReference type="EMBL" id="CP081303">
    <property type="protein sequence ID" value="QZE14196.1"/>
    <property type="molecule type" value="Genomic_DNA"/>
</dbReference>
<gene>
    <name evidence="1" type="primary">istB</name>
    <name evidence="1" type="ORF">K4L44_17040</name>
</gene>
<name>A0AC61NF75_9BACT</name>
<evidence type="ECO:0000313" key="1">
    <source>
        <dbReference type="EMBL" id="QZE14196.1"/>
    </source>
</evidence>
<organism evidence="1 2">
    <name type="scientific">Halosquirtibacter laminarini</name>
    <dbReference type="NCBI Taxonomy" id="3374600"/>
    <lineage>
        <taxon>Bacteria</taxon>
        <taxon>Pseudomonadati</taxon>
        <taxon>Bacteroidota</taxon>
        <taxon>Bacteroidia</taxon>
        <taxon>Marinilabiliales</taxon>
        <taxon>Prolixibacteraceae</taxon>
        <taxon>Halosquirtibacter</taxon>
    </lineage>
</organism>
<dbReference type="Proteomes" id="UP000826212">
    <property type="component" value="Chromosome"/>
</dbReference>
<accession>A0AC61NF75</accession>
<evidence type="ECO:0000313" key="2">
    <source>
        <dbReference type="Proteomes" id="UP000826212"/>
    </source>
</evidence>
<proteinExistence type="predicted"/>
<reference evidence="1" key="1">
    <citation type="submission" date="2021-08" db="EMBL/GenBank/DDBJ databases">
        <title>Novel anaerobic bacterium isolated from sea squirt in East Sea, Republic of Korea.</title>
        <authorList>
            <person name="Nguyen T.H."/>
            <person name="Li Z."/>
            <person name="Lee Y.-J."/>
            <person name="Ko J."/>
            <person name="Kim S.-G."/>
        </authorList>
    </citation>
    <scope>NUCLEOTIDE SEQUENCE</scope>
    <source>
        <strain evidence="1">KCTC 25031</strain>
    </source>
</reference>
<sequence>MNQIEKIKLHADALRLTQTRNNPEGIIHEAQINKPTYMEFLLSVFECEIKHREKKNIERRIALANLPKDHDLDKYDFNASNGITPSHLKQLRELMWMEQNYNLILMGPSGTGKTFIAAGLIYDAVNTGYKAYFITMEELIKTLKMKEMISSALAKYNRLLKANIIAIDDIMLFPIKKEDAVSFFNLINHLHEQTSVIITTNKSPKEWAETLEDEVLATALLDRLLYRCEVVKMKGQSFRMENRRTIFEPVR</sequence>
<keyword evidence="2" id="KW-1185">Reference proteome</keyword>